<dbReference type="GO" id="GO:0007276">
    <property type="term" value="P:gamete generation"/>
    <property type="evidence" value="ECO:0007669"/>
    <property type="project" value="InterPro"/>
</dbReference>
<feature type="region of interest" description="Disordered" evidence="1">
    <location>
        <begin position="1"/>
        <end position="77"/>
    </location>
</feature>
<reference evidence="2" key="1">
    <citation type="journal article" date="2007" name="Nature">
        <title>Genome of the marsupial Monodelphis domestica reveals innovation in non-coding sequences.</title>
        <authorList>
            <person name="Mikkelsen T.S."/>
            <person name="Wakefield M.J."/>
            <person name="Aken B."/>
            <person name="Amemiya C.T."/>
            <person name="Chang J.L."/>
            <person name="Duke S."/>
            <person name="Garber M."/>
            <person name="Gentles A.J."/>
            <person name="Goodstadt L."/>
            <person name="Heger A."/>
            <person name="Jurka J."/>
            <person name="Kamal M."/>
            <person name="Mauceli E."/>
            <person name="Searle S.M."/>
            <person name="Sharpe T."/>
            <person name="Baker M.L."/>
            <person name="Batzer M.A."/>
            <person name="Benos P.V."/>
            <person name="Belov K."/>
            <person name="Clamp M."/>
            <person name="Cook A."/>
            <person name="Cuff J."/>
            <person name="Das R."/>
            <person name="Davidow L."/>
            <person name="Deakin J.E."/>
            <person name="Fazzari M.J."/>
            <person name="Glass J.L."/>
            <person name="Grabherr M."/>
            <person name="Greally J.M."/>
            <person name="Gu W."/>
            <person name="Hore T.A."/>
            <person name="Huttley G.A."/>
            <person name="Kleber M."/>
            <person name="Jirtle R.L."/>
            <person name="Koina E."/>
            <person name="Lee J.T."/>
            <person name="Mahony S."/>
            <person name="Marra M.A."/>
            <person name="Miller R.D."/>
            <person name="Nicholls R.D."/>
            <person name="Oda M."/>
            <person name="Papenfuss A.T."/>
            <person name="Parra Z.E."/>
            <person name="Pollock D.D."/>
            <person name="Ray D.A."/>
            <person name="Schein J.E."/>
            <person name="Speed T.P."/>
            <person name="Thompson K."/>
            <person name="VandeBerg J.L."/>
            <person name="Wade C.M."/>
            <person name="Walker J.A."/>
            <person name="Waters P.D."/>
            <person name="Webber C."/>
            <person name="Weidman J.R."/>
            <person name="Xie X."/>
            <person name="Zody M.C."/>
            <person name="Baldwin J."/>
            <person name="Abdouelleil A."/>
            <person name="Abdulkadir J."/>
            <person name="Abebe A."/>
            <person name="Abera B."/>
            <person name="Abreu J."/>
            <person name="Acer S.C."/>
            <person name="Aftuck L."/>
            <person name="Alexander A."/>
            <person name="An P."/>
            <person name="Anderson E."/>
            <person name="Anderson S."/>
            <person name="Arachi H."/>
            <person name="Azer M."/>
            <person name="Bachantsang P."/>
            <person name="Barry A."/>
            <person name="Bayul T."/>
            <person name="Berlin A."/>
            <person name="Bessette D."/>
            <person name="Bloom T."/>
            <person name="Bloom T."/>
            <person name="Boguslavskiy L."/>
            <person name="Bonnet C."/>
            <person name="Boukhgalter B."/>
            <person name="Bourzgui I."/>
            <person name="Brown A."/>
            <person name="Cahill P."/>
            <person name="Channer S."/>
            <person name="Cheshatsang Y."/>
            <person name="Chuda L."/>
            <person name="Citroen M."/>
            <person name="Collymore A."/>
            <person name="Cooke P."/>
            <person name="Costello M."/>
            <person name="D'Aco K."/>
            <person name="Daza R."/>
            <person name="De Haan G."/>
            <person name="DeGray S."/>
            <person name="DeMaso C."/>
            <person name="Dhargay N."/>
            <person name="Dooley K."/>
            <person name="Dooley E."/>
            <person name="Doricent M."/>
            <person name="Dorje P."/>
            <person name="Dorjee K."/>
            <person name="Dupes A."/>
            <person name="Elong R."/>
            <person name="Falk J."/>
            <person name="Farina A."/>
            <person name="Faro S."/>
            <person name="Ferguson D."/>
            <person name="Fisher S."/>
            <person name="Foley C.D."/>
            <person name="Franke A."/>
            <person name="Friedrich D."/>
            <person name="Gadbois L."/>
            <person name="Gearin G."/>
            <person name="Gearin C.R."/>
            <person name="Giannoukos G."/>
            <person name="Goode T."/>
            <person name="Graham J."/>
            <person name="Grandbois E."/>
            <person name="Grewal S."/>
            <person name="Gyaltsen K."/>
            <person name="Hafez N."/>
            <person name="Hagos B."/>
            <person name="Hall J."/>
            <person name="Henson C."/>
            <person name="Hollinger A."/>
            <person name="Honan T."/>
            <person name="Huard M.D."/>
            <person name="Hughes L."/>
            <person name="Hurhula B."/>
            <person name="Husby M.E."/>
            <person name="Kamat A."/>
            <person name="Kanga B."/>
            <person name="Kashin S."/>
            <person name="Khazanovich D."/>
            <person name="Kisner P."/>
            <person name="Lance K."/>
            <person name="Lara M."/>
            <person name="Lee W."/>
            <person name="Lennon N."/>
            <person name="Letendre F."/>
            <person name="LeVine R."/>
            <person name="Lipovsky A."/>
            <person name="Liu X."/>
            <person name="Liu J."/>
            <person name="Liu S."/>
            <person name="Lokyitsang T."/>
            <person name="Lokyitsang Y."/>
            <person name="Lubonja R."/>
            <person name="Lui A."/>
            <person name="MacDonald P."/>
            <person name="Magnisalis V."/>
            <person name="Maru K."/>
            <person name="Matthews C."/>
            <person name="McCusker W."/>
            <person name="McDonough S."/>
            <person name="Mehta T."/>
            <person name="Meldrim J."/>
            <person name="Meneus L."/>
            <person name="Mihai O."/>
            <person name="Mihalev A."/>
            <person name="Mihova T."/>
            <person name="Mittelman R."/>
            <person name="Mlenga V."/>
            <person name="Montmayeur A."/>
            <person name="Mulrain L."/>
            <person name="Navidi A."/>
            <person name="Naylor J."/>
            <person name="Negash T."/>
            <person name="Nguyen T."/>
            <person name="Nguyen N."/>
            <person name="Nicol R."/>
            <person name="Norbu C."/>
            <person name="Norbu N."/>
            <person name="Novod N."/>
            <person name="O'Neill B."/>
            <person name="Osman S."/>
            <person name="Markiewicz E."/>
            <person name="Oyono O.L."/>
            <person name="Patti C."/>
            <person name="Phunkhang P."/>
            <person name="Pierre F."/>
            <person name="Priest M."/>
            <person name="Raghuraman S."/>
            <person name="Rege F."/>
            <person name="Reyes R."/>
            <person name="Rise C."/>
            <person name="Rogov P."/>
            <person name="Ross K."/>
            <person name="Ryan E."/>
            <person name="Settipalli S."/>
            <person name="Shea T."/>
            <person name="Sherpa N."/>
            <person name="Shi L."/>
            <person name="Shih D."/>
            <person name="Sparrow T."/>
            <person name="Spaulding J."/>
            <person name="Stalker J."/>
            <person name="Stange-Thomann N."/>
            <person name="Stavropoulos S."/>
            <person name="Stone C."/>
            <person name="Strader C."/>
            <person name="Tesfaye S."/>
            <person name="Thomson T."/>
            <person name="Thoulutsang Y."/>
            <person name="Thoulutsang D."/>
            <person name="Topham K."/>
            <person name="Topping I."/>
            <person name="Tsamla T."/>
            <person name="Vassiliev H."/>
            <person name="Vo A."/>
            <person name="Wangchuk T."/>
            <person name="Wangdi T."/>
            <person name="Weiand M."/>
            <person name="Wilkinson J."/>
            <person name="Wilson A."/>
            <person name="Yadav S."/>
            <person name="Young G."/>
            <person name="Yu Q."/>
            <person name="Zembek L."/>
            <person name="Zhong D."/>
            <person name="Zimmer A."/>
            <person name="Zwirko Z."/>
            <person name="Jaffe D.B."/>
            <person name="Alvarez P."/>
            <person name="Brockman W."/>
            <person name="Butler J."/>
            <person name="Chin C."/>
            <person name="Gnerre S."/>
            <person name="MacCallum I."/>
            <person name="Graves J.A."/>
            <person name="Ponting C.P."/>
            <person name="Breen M."/>
            <person name="Samollow P.B."/>
            <person name="Lander E.S."/>
            <person name="Lindblad-Toh K."/>
        </authorList>
    </citation>
    <scope>NUCLEOTIDE SEQUENCE [LARGE SCALE GENOMIC DNA]</scope>
</reference>
<protein>
    <recommendedName>
        <fullName evidence="4">Spermatogenesis associated 22</fullName>
    </recommendedName>
</protein>
<evidence type="ECO:0000313" key="2">
    <source>
        <dbReference type="Ensembl" id="ENSMODP00000051641.1"/>
    </source>
</evidence>
<evidence type="ECO:0008006" key="4">
    <source>
        <dbReference type="Google" id="ProtNLM"/>
    </source>
</evidence>
<dbReference type="OMA" id="SDFVWEM"/>
<proteinExistence type="predicted"/>
<sequence length="408" mass="43516">MKRNEPGGGSGRLTSGSLPVPLFNQKKRVRQPFTSSPGAAAETQDFPPLPAGKMGGGGGGGRTRTPSRTRCDFGASSLTDRPCPADFSFPLSTPQTPRSSLLSYRSSSGSGVCPSRLASGGTPALCPVGPNQTFPSDFVWEMTKPEVPPWKKMLNARQQLPAEHHLKQGEGHQANPRDVARGRPWSSWSFQEDGPEAWDAGPSPGPRSWEMNPKRRQPGMASAGGAPGPSRGAGAQGPGGSSGSPRTPCQNQLKTKVLGGRDAQGKVTREGPAKCPAKLQDGPSLRIVPAGIESMKRWRELAARCPLLFEVLAVLDSAVTPGAQGAKSFLLRDGRSAVPCVFYETDRELPRLIRGRVHRCVGTYDPDRKLFRCVSVRPATVSEQKTFQELVRTADAAMSRCSQLTGAV</sequence>
<reference evidence="2" key="2">
    <citation type="submission" date="2025-08" db="UniProtKB">
        <authorList>
            <consortium name="Ensembl"/>
        </authorList>
    </citation>
    <scope>IDENTIFICATION</scope>
</reference>
<feature type="compositionally biased region" description="Gly residues" evidence="1">
    <location>
        <begin position="53"/>
        <end position="62"/>
    </location>
</feature>
<feature type="compositionally biased region" description="Low complexity" evidence="1">
    <location>
        <begin position="218"/>
        <end position="233"/>
    </location>
</feature>
<dbReference type="InParanoid" id="A0A5F8GWX2"/>
<dbReference type="GO" id="GO:0051445">
    <property type="term" value="P:regulation of meiotic cell cycle"/>
    <property type="evidence" value="ECO:0000318"/>
    <property type="project" value="GO_Central"/>
</dbReference>
<accession>A0A5F8GWX2</accession>
<keyword evidence="3" id="KW-1185">Reference proteome</keyword>
<dbReference type="GO" id="GO:0007129">
    <property type="term" value="P:homologous chromosome pairing at meiosis"/>
    <property type="evidence" value="ECO:0007669"/>
    <property type="project" value="InterPro"/>
</dbReference>
<reference evidence="2" key="3">
    <citation type="submission" date="2025-09" db="UniProtKB">
        <authorList>
            <consortium name="Ensembl"/>
        </authorList>
    </citation>
    <scope>IDENTIFICATION</scope>
</reference>
<dbReference type="Ensembl" id="ENSMODT00000052905.1">
    <property type="protein sequence ID" value="ENSMODP00000051641.1"/>
    <property type="gene ID" value="ENSMODG00000037780.1"/>
</dbReference>
<dbReference type="GeneTree" id="ENSGT00390000018151"/>
<organism evidence="2 3">
    <name type="scientific">Monodelphis domestica</name>
    <name type="common">Gray short-tailed opossum</name>
    <dbReference type="NCBI Taxonomy" id="13616"/>
    <lineage>
        <taxon>Eukaryota</taxon>
        <taxon>Metazoa</taxon>
        <taxon>Chordata</taxon>
        <taxon>Craniata</taxon>
        <taxon>Vertebrata</taxon>
        <taxon>Euteleostomi</taxon>
        <taxon>Mammalia</taxon>
        <taxon>Metatheria</taxon>
        <taxon>Didelphimorphia</taxon>
        <taxon>Didelphidae</taxon>
        <taxon>Monodelphis</taxon>
    </lineage>
</organism>
<dbReference type="FunCoup" id="A0A5F8GWX2">
    <property type="interactions" value="30"/>
</dbReference>
<dbReference type="InterPro" id="IPR033536">
    <property type="entry name" value="Spata22"/>
</dbReference>
<evidence type="ECO:0000256" key="1">
    <source>
        <dbReference type="SAM" id="MobiDB-lite"/>
    </source>
</evidence>
<dbReference type="PANTHER" id="PTHR35258:SF1">
    <property type="entry name" value="SPERMATOGENESIS-ASSOCIATED PROTEIN 22"/>
    <property type="match status" value="1"/>
</dbReference>
<dbReference type="PANTHER" id="PTHR35258">
    <property type="entry name" value="SPERMATOGENESIS-ASSOCIATED PROTEIN 22"/>
    <property type="match status" value="1"/>
</dbReference>
<dbReference type="Bgee" id="ENSMODG00000037780">
    <property type="expression patterns" value="Expressed in lung and 19 other cell types or tissues"/>
</dbReference>
<feature type="region of interest" description="Disordered" evidence="1">
    <location>
        <begin position="166"/>
        <end position="278"/>
    </location>
</feature>
<evidence type="ECO:0000313" key="3">
    <source>
        <dbReference type="Proteomes" id="UP000002280"/>
    </source>
</evidence>
<dbReference type="STRING" id="13616.ENSMODP00000051641"/>
<feature type="compositionally biased region" description="Basic and acidic residues" evidence="1">
    <location>
        <begin position="263"/>
        <end position="272"/>
    </location>
</feature>
<dbReference type="AlphaFoldDB" id="A0A5F8GWX2"/>
<dbReference type="Proteomes" id="UP000002280">
    <property type="component" value="Unplaced"/>
</dbReference>
<name>A0A5F8GWX2_MONDO</name>
<feature type="compositionally biased region" description="Gly residues" evidence="1">
    <location>
        <begin position="1"/>
        <end position="11"/>
    </location>
</feature>
<dbReference type="GO" id="GO:0000711">
    <property type="term" value="P:meiotic DNA repair synthesis"/>
    <property type="evidence" value="ECO:0007669"/>
    <property type="project" value="InterPro"/>
</dbReference>